<keyword evidence="4" id="KW-0342">GTP-binding</keyword>
<evidence type="ECO:0000256" key="2">
    <source>
        <dbReference type="ARBA" id="ARBA00022741"/>
    </source>
</evidence>
<dbReference type="GO" id="GO:0008053">
    <property type="term" value="P:mitochondrial fusion"/>
    <property type="evidence" value="ECO:0007669"/>
    <property type="project" value="TreeGrafter"/>
</dbReference>
<evidence type="ECO:0000313" key="8">
    <source>
        <dbReference type="EMBL" id="NEZ59952.1"/>
    </source>
</evidence>
<keyword evidence="2" id="KW-0547">Nucleotide-binding</keyword>
<evidence type="ECO:0000256" key="3">
    <source>
        <dbReference type="ARBA" id="ARBA00022801"/>
    </source>
</evidence>
<dbReference type="Proteomes" id="UP000481033">
    <property type="component" value="Unassembled WGS sequence"/>
</dbReference>
<gene>
    <name evidence="8" type="ORF">DXZ20_30770</name>
</gene>
<dbReference type="PANTHER" id="PTHR10465:SF0">
    <property type="entry name" value="SARCALUMENIN"/>
    <property type="match status" value="1"/>
</dbReference>
<evidence type="ECO:0000256" key="1">
    <source>
        <dbReference type="ARBA" id="ARBA00004370"/>
    </source>
</evidence>
<dbReference type="GO" id="GO:0003924">
    <property type="term" value="F:GTPase activity"/>
    <property type="evidence" value="ECO:0007669"/>
    <property type="project" value="InterPro"/>
</dbReference>
<feature type="region of interest" description="Disordered" evidence="6">
    <location>
        <begin position="464"/>
        <end position="484"/>
    </location>
</feature>
<name>A0A6M0RW83_9CYAN</name>
<dbReference type="CDD" id="cd09912">
    <property type="entry name" value="DLP_2"/>
    <property type="match status" value="1"/>
</dbReference>
<organism evidence="8 9">
    <name type="scientific">Adonisia turfae CCMR0081</name>
    <dbReference type="NCBI Taxonomy" id="2292702"/>
    <lineage>
        <taxon>Bacteria</taxon>
        <taxon>Bacillati</taxon>
        <taxon>Cyanobacteriota</taxon>
        <taxon>Adonisia</taxon>
        <taxon>Adonisia turfae</taxon>
    </lineage>
</organism>
<reference evidence="8 9" key="1">
    <citation type="journal article" date="2020" name="Microb. Ecol.">
        <title>Ecogenomics of the Marine Benthic Filamentous Cyanobacterium Adonisia.</title>
        <authorList>
            <person name="Walter J.M."/>
            <person name="Coutinho F.H."/>
            <person name="Leomil L."/>
            <person name="Hargreaves P.I."/>
            <person name="Campeao M.E."/>
            <person name="Vieira V.V."/>
            <person name="Silva B.S."/>
            <person name="Fistarol G.O."/>
            <person name="Salomon P.S."/>
            <person name="Sawabe T."/>
            <person name="Mino S."/>
            <person name="Hosokawa M."/>
            <person name="Miyashita H."/>
            <person name="Maruyama F."/>
            <person name="van Verk M.C."/>
            <person name="Dutilh B.E."/>
            <person name="Thompson C.C."/>
            <person name="Thompson F.L."/>
        </authorList>
    </citation>
    <scope>NUCLEOTIDE SEQUENCE [LARGE SCALE GENOMIC DNA]</scope>
    <source>
        <strain evidence="8 9">CCMR0081</strain>
    </source>
</reference>
<dbReference type="EMBL" id="QXHD01000004">
    <property type="protein sequence ID" value="NEZ59952.1"/>
    <property type="molecule type" value="Genomic_DNA"/>
</dbReference>
<evidence type="ECO:0000256" key="4">
    <source>
        <dbReference type="ARBA" id="ARBA00023134"/>
    </source>
</evidence>
<feature type="domain" description="Dynamin N-terminal" evidence="7">
    <location>
        <begin position="46"/>
        <end position="204"/>
    </location>
</feature>
<dbReference type="GO" id="GO:0016020">
    <property type="term" value="C:membrane"/>
    <property type="evidence" value="ECO:0007669"/>
    <property type="project" value="UniProtKB-SubCell"/>
</dbReference>
<dbReference type="RefSeq" id="WP_163702711.1">
    <property type="nucleotide sequence ID" value="NZ_QXHD01000004.1"/>
</dbReference>
<evidence type="ECO:0000259" key="7">
    <source>
        <dbReference type="Pfam" id="PF00350"/>
    </source>
</evidence>
<comment type="subcellular location">
    <subcellularLocation>
        <location evidence="1">Membrane</location>
    </subcellularLocation>
</comment>
<evidence type="ECO:0000313" key="9">
    <source>
        <dbReference type="Proteomes" id="UP000481033"/>
    </source>
</evidence>
<dbReference type="PANTHER" id="PTHR10465">
    <property type="entry name" value="TRANSMEMBRANE GTPASE FZO1"/>
    <property type="match status" value="1"/>
</dbReference>
<sequence>MAAITSHFPLINSLRKAVGLLDPTHAALKADVLYQCDRISHTTLRITVFGPFNYGKSTLLNALLGEKTLPIDLVPTTGAAITITHGPALVSRITLTDGKILEEPGTDLLQRYAILDEQRQMQAHVAAVAVTCPHPFLQPGVELVDLPGTDDREAQNERVYAKLMETDVVVQLLDGRKLMTLAEREHLRDWLMDRGITTVLFVVNFLNLMEPEERKQVMYRLRLLAQDFRTTLPDGVSNLYAVDALPALRARLKGDMAAATQAGLPALESALHRLVQVRLPELAVHRIPRLLPLVSQVHQALQQQLQSLNAAPHPDARRMAIQQRAQQLIQKGFQQSVIDLQDWLSLENLLHQYEYDFAASLQAGTAPLWLEERLQPVWKQKKRAVADWVYQACDFFEQPRPVDLWVGWQRPDEAVQPTADPSEPETSQGDGMASVAIATGLGWVLAGPMGAAVLGGTSHLLNRAGRTKKASEPGPSVSPQASREAAREYLAHFSKTALDALASYQQRAQPVMQMAITKPVSVDQQAGQRTLLENILIELQQLQEELNY</sequence>
<comment type="caution">
    <text evidence="8">The sequence shown here is derived from an EMBL/GenBank/DDBJ whole genome shotgun (WGS) entry which is preliminary data.</text>
</comment>
<protein>
    <submittedName>
        <fullName evidence="8">Dynamin</fullName>
    </submittedName>
</protein>
<evidence type="ECO:0000256" key="6">
    <source>
        <dbReference type="SAM" id="MobiDB-lite"/>
    </source>
</evidence>
<accession>A0A6M0RW83</accession>
<dbReference type="InterPro" id="IPR027094">
    <property type="entry name" value="Mitofusin_fam"/>
</dbReference>
<keyword evidence="9" id="KW-1185">Reference proteome</keyword>
<dbReference type="InterPro" id="IPR045063">
    <property type="entry name" value="Dynamin_N"/>
</dbReference>
<dbReference type="Pfam" id="PF00350">
    <property type="entry name" value="Dynamin_N"/>
    <property type="match status" value="1"/>
</dbReference>
<keyword evidence="5" id="KW-0472">Membrane</keyword>
<dbReference type="AlphaFoldDB" id="A0A6M0RW83"/>
<dbReference type="InterPro" id="IPR027417">
    <property type="entry name" value="P-loop_NTPase"/>
</dbReference>
<dbReference type="GO" id="GO:0005525">
    <property type="term" value="F:GTP binding"/>
    <property type="evidence" value="ECO:0007669"/>
    <property type="project" value="UniProtKB-KW"/>
</dbReference>
<dbReference type="Gene3D" id="3.40.50.300">
    <property type="entry name" value="P-loop containing nucleotide triphosphate hydrolases"/>
    <property type="match status" value="1"/>
</dbReference>
<evidence type="ECO:0000256" key="5">
    <source>
        <dbReference type="ARBA" id="ARBA00023136"/>
    </source>
</evidence>
<proteinExistence type="predicted"/>
<dbReference type="SUPFAM" id="SSF52540">
    <property type="entry name" value="P-loop containing nucleoside triphosphate hydrolases"/>
    <property type="match status" value="1"/>
</dbReference>
<keyword evidence="3" id="KW-0378">Hydrolase</keyword>